<dbReference type="STRING" id="1081108.A0A168F6Z3"/>
<dbReference type="PANTHER" id="PTHR43004:SF19">
    <property type="entry name" value="BINDING MONOOXYGENASE, PUTATIVE (JCVI)-RELATED"/>
    <property type="match status" value="1"/>
</dbReference>
<gene>
    <name evidence="7" type="ORF">LEL_08331</name>
</gene>
<dbReference type="InterPro" id="IPR002938">
    <property type="entry name" value="FAD-bd"/>
</dbReference>
<dbReference type="Gene3D" id="3.50.50.60">
    <property type="entry name" value="FAD/NAD(P)-binding domain"/>
    <property type="match status" value="1"/>
</dbReference>
<keyword evidence="3" id="KW-0274">FAD</keyword>
<reference evidence="7 8" key="1">
    <citation type="journal article" date="2016" name="Genome Biol. Evol.">
        <title>Divergent and convergent evolution of fungal pathogenicity.</title>
        <authorList>
            <person name="Shang Y."/>
            <person name="Xiao G."/>
            <person name="Zheng P."/>
            <person name="Cen K."/>
            <person name="Zhan S."/>
            <person name="Wang C."/>
        </authorList>
    </citation>
    <scope>NUCLEOTIDE SEQUENCE [LARGE SCALE GENOMIC DNA]</scope>
    <source>
        <strain evidence="7 8">RCEF 1005</strain>
    </source>
</reference>
<evidence type="ECO:0000256" key="2">
    <source>
        <dbReference type="ARBA" id="ARBA00022630"/>
    </source>
</evidence>
<feature type="transmembrane region" description="Helical" evidence="5">
    <location>
        <begin position="361"/>
        <end position="380"/>
    </location>
</feature>
<evidence type="ECO:0000256" key="4">
    <source>
        <dbReference type="ARBA" id="ARBA00023002"/>
    </source>
</evidence>
<dbReference type="PRINTS" id="PR00420">
    <property type="entry name" value="RNGMNOXGNASE"/>
</dbReference>
<sequence length="517" mass="56461">MSITDVLIVGAGPTGLALAIWLTKLGVPVRIIDKATTLATTTRALAVQARTLELYSQIGLGETIAARSAQLTGPNLWVGGSHRARLRFSDVAVGLTAYPFVAVFPQNEHERLLIDHLESLGVTVERGTGLESFVEDTEAGSVKAVLQKSDGSTENCEAKYIAGCDGAHSVVRRAIDLGFPGDTYEQLFYVADIEATGPAMDGELHLCLDTHDFLGIFPLAQKGCARFIGVVSPTSNPSPASTPRDLTFDDVRGRAVEEMQLGDIKVNWFTTYRAHHRVADHFRKGRAFLLGDAAHIHSPAGGQGLNTGIGDAINLAWKIAAVVNNQAQDSLLDTYEEERIRFARKLVATTDQAFTFMTRRGWFAGFIRSMVISYIMPVLFRLRAVRRRAFYGLSQFIIDYTDTTLAGASAPSGTVKAGQRLPWVKIDGQDNHGSLAHIEWQLHVYGTASEQLAAWCKANDLRLTVFEWAAEYGSAGLVKNAAYLLRPDTYIALIDGKADSTNIEQYFLKRQIGLGSR</sequence>
<keyword evidence="5" id="KW-0812">Transmembrane</keyword>
<evidence type="ECO:0000259" key="6">
    <source>
        <dbReference type="Pfam" id="PF01494"/>
    </source>
</evidence>
<dbReference type="GO" id="GO:0016709">
    <property type="term" value="F:oxidoreductase activity, acting on paired donors, with incorporation or reduction of molecular oxygen, NAD(P)H as one donor, and incorporation of one atom of oxygen"/>
    <property type="evidence" value="ECO:0007669"/>
    <property type="project" value="UniProtKB-ARBA"/>
</dbReference>
<evidence type="ECO:0000313" key="7">
    <source>
        <dbReference type="EMBL" id="OAA74750.1"/>
    </source>
</evidence>
<dbReference type="InterPro" id="IPR036188">
    <property type="entry name" value="FAD/NAD-bd_sf"/>
</dbReference>
<dbReference type="PANTHER" id="PTHR43004">
    <property type="entry name" value="TRK SYSTEM POTASSIUM UPTAKE PROTEIN"/>
    <property type="match status" value="1"/>
</dbReference>
<dbReference type="GO" id="GO:0071949">
    <property type="term" value="F:FAD binding"/>
    <property type="evidence" value="ECO:0007669"/>
    <property type="project" value="InterPro"/>
</dbReference>
<keyword evidence="2" id="KW-0285">Flavoprotein</keyword>
<dbReference type="InterPro" id="IPR050641">
    <property type="entry name" value="RIFMO-like"/>
</dbReference>
<comment type="caution">
    <text evidence="7">The sequence shown here is derived from an EMBL/GenBank/DDBJ whole genome shotgun (WGS) entry which is preliminary data.</text>
</comment>
<dbReference type="Proteomes" id="UP000076881">
    <property type="component" value="Unassembled WGS sequence"/>
</dbReference>
<dbReference type="Gene3D" id="3.30.70.2450">
    <property type="match status" value="1"/>
</dbReference>
<feature type="domain" description="FAD-binding" evidence="6">
    <location>
        <begin position="4"/>
        <end position="349"/>
    </location>
</feature>
<accession>A0A168F6Z3</accession>
<dbReference type="OrthoDB" id="1716816at2759"/>
<evidence type="ECO:0000256" key="1">
    <source>
        <dbReference type="ARBA" id="ARBA00001974"/>
    </source>
</evidence>
<keyword evidence="8" id="KW-1185">Reference proteome</keyword>
<dbReference type="EMBL" id="AZHF01000006">
    <property type="protein sequence ID" value="OAA74750.1"/>
    <property type="molecule type" value="Genomic_DNA"/>
</dbReference>
<evidence type="ECO:0000313" key="8">
    <source>
        <dbReference type="Proteomes" id="UP000076881"/>
    </source>
</evidence>
<organism evidence="7 8">
    <name type="scientific">Akanthomyces lecanii RCEF 1005</name>
    <dbReference type="NCBI Taxonomy" id="1081108"/>
    <lineage>
        <taxon>Eukaryota</taxon>
        <taxon>Fungi</taxon>
        <taxon>Dikarya</taxon>
        <taxon>Ascomycota</taxon>
        <taxon>Pezizomycotina</taxon>
        <taxon>Sordariomycetes</taxon>
        <taxon>Hypocreomycetidae</taxon>
        <taxon>Hypocreales</taxon>
        <taxon>Cordycipitaceae</taxon>
        <taxon>Akanthomyces</taxon>
        <taxon>Cordyceps confragosa</taxon>
    </lineage>
</organism>
<name>A0A168F6Z3_CORDF</name>
<proteinExistence type="predicted"/>
<keyword evidence="4" id="KW-0560">Oxidoreductase</keyword>
<comment type="cofactor">
    <cofactor evidence="1">
        <name>FAD</name>
        <dbReference type="ChEBI" id="CHEBI:57692"/>
    </cofactor>
</comment>
<dbReference type="AlphaFoldDB" id="A0A168F6Z3"/>
<keyword evidence="5" id="KW-1133">Transmembrane helix</keyword>
<dbReference type="Pfam" id="PF01494">
    <property type="entry name" value="FAD_binding_3"/>
    <property type="match status" value="1"/>
</dbReference>
<protein>
    <submittedName>
        <fullName evidence="7">PheA/TfdB family FAD-binding monooxygenase</fullName>
    </submittedName>
</protein>
<dbReference type="SUPFAM" id="SSF51905">
    <property type="entry name" value="FAD/NAD(P)-binding domain"/>
    <property type="match status" value="1"/>
</dbReference>
<keyword evidence="5" id="KW-0472">Membrane</keyword>
<evidence type="ECO:0000256" key="3">
    <source>
        <dbReference type="ARBA" id="ARBA00022827"/>
    </source>
</evidence>
<evidence type="ECO:0000256" key="5">
    <source>
        <dbReference type="SAM" id="Phobius"/>
    </source>
</evidence>
<keyword evidence="7" id="KW-0503">Monooxygenase</keyword>